<feature type="compositionally biased region" description="Polar residues" evidence="1">
    <location>
        <begin position="799"/>
        <end position="809"/>
    </location>
</feature>
<feature type="region of interest" description="Disordered" evidence="1">
    <location>
        <begin position="482"/>
        <end position="502"/>
    </location>
</feature>
<feature type="compositionally biased region" description="Basic and acidic residues" evidence="1">
    <location>
        <begin position="44"/>
        <end position="62"/>
    </location>
</feature>
<feature type="compositionally biased region" description="Acidic residues" evidence="1">
    <location>
        <begin position="753"/>
        <end position="763"/>
    </location>
</feature>
<feature type="compositionally biased region" description="Basic and acidic residues" evidence="1">
    <location>
        <begin position="1070"/>
        <end position="1087"/>
    </location>
</feature>
<feature type="compositionally biased region" description="Low complexity" evidence="1">
    <location>
        <begin position="1057"/>
        <end position="1069"/>
    </location>
</feature>
<dbReference type="PANTHER" id="PTHR35487:SF1">
    <property type="entry name" value="DUF3824 DOMAIN-CONTAINING PROTEIN"/>
    <property type="match status" value="1"/>
</dbReference>
<feature type="compositionally biased region" description="Basic and acidic residues" evidence="1">
    <location>
        <begin position="520"/>
        <end position="536"/>
    </location>
</feature>
<feature type="domain" description="DUF3824" evidence="2">
    <location>
        <begin position="496"/>
        <end position="605"/>
    </location>
</feature>
<name>A0A0F2MLK1_SPOSC</name>
<evidence type="ECO:0000313" key="4">
    <source>
        <dbReference type="Proteomes" id="UP000033710"/>
    </source>
</evidence>
<feature type="region of interest" description="Disordered" evidence="1">
    <location>
        <begin position="962"/>
        <end position="1092"/>
    </location>
</feature>
<dbReference type="InterPro" id="IPR024436">
    <property type="entry name" value="DUF3824"/>
</dbReference>
<dbReference type="VEuPathDB" id="FungiDB:SPSK_05846"/>
<feature type="compositionally biased region" description="Basic and acidic residues" evidence="1">
    <location>
        <begin position="118"/>
        <end position="147"/>
    </location>
</feature>
<feature type="domain" description="DUF3824" evidence="2">
    <location>
        <begin position="736"/>
        <end position="830"/>
    </location>
</feature>
<feature type="region of interest" description="Disordered" evidence="1">
    <location>
        <begin position="1116"/>
        <end position="1240"/>
    </location>
</feature>
<dbReference type="GeneID" id="27667832"/>
<feature type="compositionally biased region" description="Pro residues" evidence="1">
    <location>
        <begin position="875"/>
        <end position="903"/>
    </location>
</feature>
<dbReference type="OrthoDB" id="3561737at2759"/>
<dbReference type="KEGG" id="ssck:SPSK_05846"/>
<feature type="region of interest" description="Disordered" evidence="1">
    <location>
        <begin position="250"/>
        <end position="288"/>
    </location>
</feature>
<proteinExistence type="predicted"/>
<feature type="compositionally biased region" description="Basic and acidic residues" evidence="1">
    <location>
        <begin position="371"/>
        <end position="381"/>
    </location>
</feature>
<feature type="compositionally biased region" description="Basic and acidic residues" evidence="1">
    <location>
        <begin position="1181"/>
        <end position="1210"/>
    </location>
</feature>
<feature type="compositionally biased region" description="Basic residues" evidence="1">
    <location>
        <begin position="553"/>
        <end position="564"/>
    </location>
</feature>
<feature type="compositionally biased region" description="Basic residues" evidence="1">
    <location>
        <begin position="267"/>
        <end position="276"/>
    </location>
</feature>
<feature type="compositionally biased region" description="Basic and acidic residues" evidence="1">
    <location>
        <begin position="77"/>
        <end position="109"/>
    </location>
</feature>
<feature type="region of interest" description="Disordered" evidence="1">
    <location>
        <begin position="430"/>
        <end position="467"/>
    </location>
</feature>
<feature type="compositionally biased region" description="Low complexity" evidence="1">
    <location>
        <begin position="909"/>
        <end position="920"/>
    </location>
</feature>
<feature type="compositionally biased region" description="Low complexity" evidence="1">
    <location>
        <begin position="861"/>
        <end position="874"/>
    </location>
</feature>
<dbReference type="PANTHER" id="PTHR35487">
    <property type="entry name" value="DUF3824 DOMAIN-CONTAINING PROTEIN"/>
    <property type="match status" value="1"/>
</dbReference>
<protein>
    <recommendedName>
        <fullName evidence="2">DUF3824 domain-containing protein</fullName>
    </recommendedName>
</protein>
<feature type="compositionally biased region" description="Basic residues" evidence="1">
    <location>
        <begin position="637"/>
        <end position="646"/>
    </location>
</feature>
<feature type="compositionally biased region" description="Pro residues" evidence="1">
    <location>
        <begin position="822"/>
        <end position="831"/>
    </location>
</feature>
<feature type="compositionally biased region" description="Basic and acidic residues" evidence="1">
    <location>
        <begin position="250"/>
        <end position="266"/>
    </location>
</feature>
<dbReference type="EMBL" id="AXCR01000001">
    <property type="protein sequence ID" value="KJR89061.1"/>
    <property type="molecule type" value="Genomic_DNA"/>
</dbReference>
<sequence length="1240" mass="137646">MPETEYYESSYRRDRERDAAYSSDDDDRYKKTTVRRYKVGSGGDRVERIERTTERHEDDSNSRHGRPARRSSNNLLDVDRRDYVPERPRSAFEVTETTRRSERDRDYYGGRDGGSRVVYEKTKEIDRVDRGDRRSDRETRLQRRTDDQIVVESYSEDRRDDGHGGNVERWHRETEYYEPAPAAPQPIVIRQEAPAPAPIILPRQQPGVVVIREKDRDRDRRDSRHDDEYFYERRERREVGPYRGEEEVAVERYERRESGHGDELDRRHQRHHHRDRRDHASDGEYSDDDYYVKKTTVIRRERSPSTDNHHRLHLAEGALAGAGLGALIGSRRNTQTGELPEHRGRKVLAGAALGALGTEVFKRAHSAYNERFGDDDGDYRARSRSRGGGNRSRSSSRHHSKLKTGLGLAAAALAVAGAAKYIQSNRIDKEERNRGRSLRRYSSGEEDYGHGNRSVSRTGTKSRSHSVAKVAVGTAAVAGLVHHFRSKSRQREGKARSHSRLRTGAEIAGAALAGAAAKKLYDKHKDKKQLEREQKEAAYYSDDPYSEDDRYSRHGRGSRSHSRNRSAAPSQSPPPLSGATRTPYPPSGADPELGLVEYGDQPLYADPGAPARDGAIVGHRGSYDSAADASERDDRRARRRHRHSRNGRGGNDSDDADADVDSDRKSKRERSRSRLRNLATAGAGAAAAAIGIKKYSDSKKKKEEEANRRDRRDHERDRDHDRDFDRDHDRQRDYDRDEDVNRRHRHRHHRDDEEAYDGYYDDYDNSRPPSPPHASGGAFYPPAPPGGAPIGTTGGLMQHPNTATTNLNDSYAPYNPVDYSGYPPPPGPPPTRGAADVQGGVPIPHESSSGPVPGPAPYPASYPSTPAAIPSEPVEIPPEGPILPGPGPVSGAPPPPGPPPPPVGNVYEAPGANANDNPNASGRGRGRSDDSTILNSRQPAAHDGDHVSFAVPLNTVNDIEDLLAKPQDAHEESKTVGFAPLSPQSSRTLRRHHAEVREHSPTQPSTSAHDQGSRQLLSPSPSPTSAGHSRRRPTDDDDAVEELPDRFDSQGRPLDGHSVGNSSRSGFSSRHGDFEYRNPDGRPDGWHARGQWGIISNDHEGGVDTLADAVRGILDGIGAASSGSGRSGQPGLLGLVGGVLEGLSHGHEGGSSQDLADRDDERSDDDDGKKRKRRNTYAGKGARDSNRDGDSARDGHRNDRHRERDRDRATNLEYLGSGFVFDRDGYDGNDARKRRRSWAN</sequence>
<dbReference type="Proteomes" id="UP000033710">
    <property type="component" value="Unassembled WGS sequence"/>
</dbReference>
<reference evidence="3 4" key="2">
    <citation type="journal article" date="2015" name="Eukaryot. Cell">
        <title>Asexual propagation of a virulent clone complex in a human and feline outbreak of sporotrichosis.</title>
        <authorList>
            <person name="Teixeira Mde M."/>
            <person name="Rodrigues A.M."/>
            <person name="Tsui C.K."/>
            <person name="de Almeida L.G."/>
            <person name="Van Diepeningen A.D."/>
            <person name="van den Ende B.G."/>
            <person name="Fernandes G.F."/>
            <person name="Kano R."/>
            <person name="Hamelin R.C."/>
            <person name="Lopes-Bezerra L.M."/>
            <person name="Vasconcelos A.T."/>
            <person name="de Hoog S."/>
            <person name="de Camargo Z.P."/>
            <person name="Felipe M.S."/>
        </authorList>
    </citation>
    <scope>NUCLEOTIDE SEQUENCE [LARGE SCALE GENOMIC DNA]</scope>
    <source>
        <strain evidence="3 4">1099-18</strain>
    </source>
</reference>
<feature type="compositionally biased region" description="Basic and acidic residues" evidence="1">
    <location>
        <begin position="10"/>
        <end position="19"/>
    </location>
</feature>
<feature type="compositionally biased region" description="Polar residues" evidence="1">
    <location>
        <begin position="1001"/>
        <end position="1027"/>
    </location>
</feature>
<evidence type="ECO:0000259" key="2">
    <source>
        <dbReference type="Pfam" id="PF12868"/>
    </source>
</evidence>
<evidence type="ECO:0000313" key="3">
    <source>
        <dbReference type="EMBL" id="KJR89061.1"/>
    </source>
</evidence>
<feature type="region of interest" description="Disordered" evidence="1">
    <location>
        <begin position="520"/>
        <end position="949"/>
    </location>
</feature>
<comment type="caution">
    <text evidence="3">The sequence shown here is derived from an EMBL/GenBank/DDBJ whole genome shotgun (WGS) entry which is preliminary data.</text>
</comment>
<feature type="domain" description="DUF3824" evidence="2">
    <location>
        <begin position="670"/>
        <end position="724"/>
    </location>
</feature>
<organism evidence="3 4">
    <name type="scientific">Sporothrix schenckii 1099-18</name>
    <dbReference type="NCBI Taxonomy" id="1397361"/>
    <lineage>
        <taxon>Eukaryota</taxon>
        <taxon>Fungi</taxon>
        <taxon>Dikarya</taxon>
        <taxon>Ascomycota</taxon>
        <taxon>Pezizomycotina</taxon>
        <taxon>Sordariomycetes</taxon>
        <taxon>Sordariomycetidae</taxon>
        <taxon>Ophiostomatales</taxon>
        <taxon>Ophiostomataceae</taxon>
        <taxon>Sporothrix</taxon>
    </lineage>
</organism>
<accession>A0A0F2MLK1</accession>
<feature type="region of interest" description="Disordered" evidence="1">
    <location>
        <begin position="1"/>
        <end position="147"/>
    </location>
</feature>
<feature type="compositionally biased region" description="Basic and acidic residues" evidence="1">
    <location>
        <begin position="1221"/>
        <end position="1231"/>
    </location>
</feature>
<reference evidence="3 4" key="1">
    <citation type="journal article" date="2014" name="BMC Genomics">
        <title>Comparative genomics of the major fungal agents of human and animal Sporotrichosis: Sporothrix schenckii and Sporothrix brasiliensis.</title>
        <authorList>
            <person name="Teixeira M.M."/>
            <person name="de Almeida L.G."/>
            <person name="Kubitschek-Barreira P."/>
            <person name="Alves F.L."/>
            <person name="Kioshima E.S."/>
            <person name="Abadio A.K."/>
            <person name="Fernandes L."/>
            <person name="Derengowski L.S."/>
            <person name="Ferreira K.S."/>
            <person name="Souza R.C."/>
            <person name="Ruiz J.C."/>
            <person name="de Andrade N.C."/>
            <person name="Paes H.C."/>
            <person name="Nicola A.M."/>
            <person name="Albuquerque P."/>
            <person name="Gerber A.L."/>
            <person name="Martins V.P."/>
            <person name="Peconick L.D."/>
            <person name="Neto A.V."/>
            <person name="Chaucanez C.B."/>
            <person name="Silva P.A."/>
            <person name="Cunha O.L."/>
            <person name="de Oliveira F.F."/>
            <person name="dos Santos T.C."/>
            <person name="Barros A.L."/>
            <person name="Soares M.A."/>
            <person name="de Oliveira L.M."/>
            <person name="Marini M.M."/>
            <person name="Villalobos-Duno H."/>
            <person name="Cunha M.M."/>
            <person name="de Hoog S."/>
            <person name="da Silveira J.F."/>
            <person name="Henrissat B."/>
            <person name="Nino-Vega G.A."/>
            <person name="Cisalpino P.S."/>
            <person name="Mora-Montes H.M."/>
            <person name="Almeida S.R."/>
            <person name="Stajich J.E."/>
            <person name="Lopes-Bezerra L.M."/>
            <person name="Vasconcelos A.T."/>
            <person name="Felipe M.S."/>
        </authorList>
    </citation>
    <scope>NUCLEOTIDE SEQUENCE [LARGE SCALE GENOMIC DNA]</scope>
    <source>
        <strain evidence="3 4">1099-18</strain>
    </source>
</reference>
<feature type="compositionally biased region" description="Basic and acidic residues" evidence="1">
    <location>
        <begin position="694"/>
        <end position="741"/>
    </location>
</feature>
<dbReference type="Pfam" id="PF12868">
    <property type="entry name" value="DUF3824"/>
    <property type="match status" value="3"/>
</dbReference>
<dbReference type="RefSeq" id="XP_016591737.1">
    <property type="nucleotide sequence ID" value="XM_016732555.1"/>
</dbReference>
<feature type="compositionally biased region" description="Low complexity" evidence="1">
    <location>
        <begin position="1116"/>
        <end position="1133"/>
    </location>
</feature>
<feature type="region of interest" description="Disordered" evidence="1">
    <location>
        <begin position="371"/>
        <end position="402"/>
    </location>
</feature>
<gene>
    <name evidence="3" type="ORF">SPSK_05846</name>
</gene>
<feature type="compositionally biased region" description="Low complexity" evidence="1">
    <location>
        <begin position="679"/>
        <end position="693"/>
    </location>
</feature>
<dbReference type="AlphaFoldDB" id="A0A0F2MLK1"/>
<evidence type="ECO:0000256" key="1">
    <source>
        <dbReference type="SAM" id="MobiDB-lite"/>
    </source>
</evidence>